<comment type="subcellular location">
    <subcellularLocation>
        <location evidence="1">Cell membrane</location>
        <topology evidence="1">Multi-pass membrane protein</topology>
    </subcellularLocation>
</comment>
<dbReference type="SUPFAM" id="SSF81321">
    <property type="entry name" value="Family A G protein-coupled receptor-like"/>
    <property type="match status" value="1"/>
</dbReference>
<dbReference type="PROSITE" id="PS00237">
    <property type="entry name" value="G_PROTEIN_RECEP_F1_1"/>
    <property type="match status" value="1"/>
</dbReference>
<dbReference type="Pfam" id="PF00001">
    <property type="entry name" value="7tm_1"/>
    <property type="match status" value="1"/>
</dbReference>
<dbReference type="CDD" id="cd00637">
    <property type="entry name" value="7tm_classA_rhodopsin-like"/>
    <property type="match status" value="1"/>
</dbReference>
<dbReference type="GO" id="GO:0004930">
    <property type="term" value="F:G protein-coupled receptor activity"/>
    <property type="evidence" value="ECO:0007669"/>
    <property type="project" value="UniProtKB-KW"/>
</dbReference>
<evidence type="ECO:0000256" key="8">
    <source>
        <dbReference type="ARBA" id="ARBA00023224"/>
    </source>
</evidence>
<evidence type="ECO:0000256" key="3">
    <source>
        <dbReference type="ARBA" id="ARBA00022692"/>
    </source>
</evidence>
<dbReference type="AlphaFoldDB" id="A0A8B7YCY5"/>
<keyword evidence="8 9" id="KW-0807">Transducer</keyword>
<dbReference type="SMART" id="SM01381">
    <property type="entry name" value="7TM_GPCR_Srsx"/>
    <property type="match status" value="1"/>
</dbReference>
<feature type="transmembrane region" description="Helical" evidence="10">
    <location>
        <begin position="263"/>
        <end position="283"/>
    </location>
</feature>
<proteinExistence type="inferred from homology"/>
<protein>
    <submittedName>
        <fullName evidence="13">Beta-1 adrenergic receptor-like</fullName>
    </submittedName>
</protein>
<keyword evidence="5 9" id="KW-0297">G-protein coupled receptor</keyword>
<dbReference type="OMA" id="RFSMARC"/>
<dbReference type="Proteomes" id="UP000694845">
    <property type="component" value="Unplaced"/>
</dbReference>
<dbReference type="GO" id="GO:0005886">
    <property type="term" value="C:plasma membrane"/>
    <property type="evidence" value="ECO:0007669"/>
    <property type="project" value="UniProtKB-SubCell"/>
</dbReference>
<dbReference type="InterPro" id="IPR017452">
    <property type="entry name" value="GPCR_Rhodpsn_7TM"/>
</dbReference>
<evidence type="ECO:0000256" key="7">
    <source>
        <dbReference type="ARBA" id="ARBA00023170"/>
    </source>
</evidence>
<name>A0A8B7YCY5_ACAPL</name>
<evidence type="ECO:0000256" key="10">
    <source>
        <dbReference type="SAM" id="Phobius"/>
    </source>
</evidence>
<keyword evidence="2" id="KW-1003">Cell membrane</keyword>
<feature type="transmembrane region" description="Helical" evidence="10">
    <location>
        <begin position="225"/>
        <end position="243"/>
    </location>
</feature>
<evidence type="ECO:0000313" key="13">
    <source>
        <dbReference type="RefSeq" id="XP_022090245.1"/>
    </source>
</evidence>
<evidence type="ECO:0000256" key="9">
    <source>
        <dbReference type="RuleBase" id="RU000688"/>
    </source>
</evidence>
<keyword evidence="7 9" id="KW-0675">Receptor</keyword>
<keyword evidence="12" id="KW-1185">Reference proteome</keyword>
<feature type="transmembrane region" description="Helical" evidence="10">
    <location>
        <begin position="15"/>
        <end position="40"/>
    </location>
</feature>
<sequence>MGNNTDEEPLSPFLIALRTCFVAIVVIMIIAGNALSIAVTRSMPTLADSTKLLMVSLAAYDMLTGVISIPNVIASAFNTWPFGKLYCSINGTVDATCCCMSITLIVLMNAERYIAVTMPFRFSTLCSKQRVITVVLTASIVSLALQICLTYFKEIKIQFEAVLVCDVGFNGTIYEISVLFFLVIIPLVVLTYIYLKLIKLSQNHVVMLNKSKNVENENSFLENKALRAFLVVTILFAICWTPLRVVRIIAAITGETQPTWLTFTAKGFAVCNSFFNVFIYCFFNRSFRQATTRLMARYFLCPKASVAPVTPLTIRDETMKPIVRRKGKPTLISVQL</sequence>
<comment type="similarity">
    <text evidence="9">Belongs to the G-protein coupled receptor 1 family.</text>
</comment>
<reference evidence="13" key="1">
    <citation type="submission" date="2025-08" db="UniProtKB">
        <authorList>
            <consortium name="RefSeq"/>
        </authorList>
    </citation>
    <scope>IDENTIFICATION</scope>
</reference>
<organism evidence="12 13">
    <name type="scientific">Acanthaster planci</name>
    <name type="common">Crown-of-thorns starfish</name>
    <dbReference type="NCBI Taxonomy" id="133434"/>
    <lineage>
        <taxon>Eukaryota</taxon>
        <taxon>Metazoa</taxon>
        <taxon>Echinodermata</taxon>
        <taxon>Eleutherozoa</taxon>
        <taxon>Asterozoa</taxon>
        <taxon>Asteroidea</taxon>
        <taxon>Valvatacea</taxon>
        <taxon>Valvatida</taxon>
        <taxon>Acanthasteridae</taxon>
        <taxon>Acanthaster</taxon>
    </lineage>
</organism>
<feature type="transmembrane region" description="Helical" evidence="10">
    <location>
        <begin position="89"/>
        <end position="110"/>
    </location>
</feature>
<dbReference type="InterPro" id="IPR000276">
    <property type="entry name" value="GPCR_Rhodpsn"/>
</dbReference>
<dbReference type="PROSITE" id="PS50262">
    <property type="entry name" value="G_PROTEIN_RECEP_F1_2"/>
    <property type="match status" value="1"/>
</dbReference>
<evidence type="ECO:0000313" key="12">
    <source>
        <dbReference type="Proteomes" id="UP000694845"/>
    </source>
</evidence>
<evidence type="ECO:0000259" key="11">
    <source>
        <dbReference type="PROSITE" id="PS50262"/>
    </source>
</evidence>
<dbReference type="GeneID" id="110979059"/>
<feature type="transmembrane region" description="Helical" evidence="10">
    <location>
        <begin position="172"/>
        <end position="195"/>
    </location>
</feature>
<dbReference type="OrthoDB" id="6155320at2759"/>
<evidence type="ECO:0000256" key="6">
    <source>
        <dbReference type="ARBA" id="ARBA00023136"/>
    </source>
</evidence>
<keyword evidence="3 9" id="KW-0812">Transmembrane</keyword>
<evidence type="ECO:0000256" key="5">
    <source>
        <dbReference type="ARBA" id="ARBA00023040"/>
    </source>
</evidence>
<gene>
    <name evidence="13" type="primary">LOC110979059</name>
</gene>
<evidence type="ECO:0000256" key="2">
    <source>
        <dbReference type="ARBA" id="ARBA00022475"/>
    </source>
</evidence>
<dbReference type="Gene3D" id="1.20.1070.10">
    <property type="entry name" value="Rhodopsin 7-helix transmembrane proteins"/>
    <property type="match status" value="1"/>
</dbReference>
<keyword evidence="4 10" id="KW-1133">Transmembrane helix</keyword>
<evidence type="ECO:0000256" key="1">
    <source>
        <dbReference type="ARBA" id="ARBA00004651"/>
    </source>
</evidence>
<accession>A0A8B7YCY5</accession>
<evidence type="ECO:0000256" key="4">
    <source>
        <dbReference type="ARBA" id="ARBA00022989"/>
    </source>
</evidence>
<keyword evidence="6 10" id="KW-0472">Membrane</keyword>
<dbReference type="InterPro" id="IPR050569">
    <property type="entry name" value="TAAR"/>
</dbReference>
<feature type="domain" description="G-protein coupled receptors family 1 profile" evidence="11">
    <location>
        <begin position="32"/>
        <end position="280"/>
    </location>
</feature>
<dbReference type="PANTHER" id="PTHR24249">
    <property type="entry name" value="HISTAMINE RECEPTOR-RELATED G-PROTEIN COUPLED RECEPTOR"/>
    <property type="match status" value="1"/>
</dbReference>
<dbReference type="PANTHER" id="PTHR24249:SF372">
    <property type="entry name" value="G-PROTEIN COUPLED RECEPTORS FAMILY 1 PROFILE DOMAIN-CONTAINING PROTEIN"/>
    <property type="match status" value="1"/>
</dbReference>
<dbReference type="PRINTS" id="PR00237">
    <property type="entry name" value="GPCRRHODOPSN"/>
</dbReference>
<dbReference type="RefSeq" id="XP_022090245.1">
    <property type="nucleotide sequence ID" value="XM_022234553.1"/>
</dbReference>
<feature type="transmembrane region" description="Helical" evidence="10">
    <location>
        <begin position="131"/>
        <end position="152"/>
    </location>
</feature>
<feature type="transmembrane region" description="Helical" evidence="10">
    <location>
        <begin position="52"/>
        <end position="77"/>
    </location>
</feature>
<dbReference type="KEGG" id="aplc:110979059"/>